<name>A0ABS7C7B4_9BACL</name>
<gene>
    <name evidence="1" type="ORF">K0U00_22320</name>
</gene>
<proteinExistence type="predicted"/>
<sequence>MAFLNAGDTINGKTARAYITVNGVVEELFYAKTLEATVEKTKSDVPILGKRQVAHKASGWTGSGTLTIYYMTSFFRSLMMKYITEGMDTYFDLHVTNEDPASSVGSQTVVLKQCNMDSVIMAKFDISSDDALEEEVAFTFDDVEVSTPFSKPTV</sequence>
<dbReference type="InterPro" id="IPR038628">
    <property type="entry name" value="XkdM-like_sf"/>
</dbReference>
<evidence type="ECO:0000313" key="1">
    <source>
        <dbReference type="EMBL" id="MBW7456778.1"/>
    </source>
</evidence>
<dbReference type="Pfam" id="PF09393">
    <property type="entry name" value="DUF2001"/>
    <property type="match status" value="1"/>
</dbReference>
<dbReference type="InterPro" id="IPR018989">
    <property type="entry name" value="DUF2001"/>
</dbReference>
<comment type="caution">
    <text evidence="1">The sequence shown here is derived from an EMBL/GenBank/DDBJ whole genome shotgun (WGS) entry which is preliminary data.</text>
</comment>
<reference evidence="1 2" key="1">
    <citation type="submission" date="2021-07" db="EMBL/GenBank/DDBJ databases">
        <title>Paenibacillus radiodurans sp. nov., isolated from the southeastern edge of Tengger Desert.</title>
        <authorList>
            <person name="Zhang G."/>
        </authorList>
    </citation>
    <scope>NUCLEOTIDE SEQUENCE [LARGE SCALE GENOMIC DNA]</scope>
    <source>
        <strain evidence="1 2">CCM 7311</strain>
    </source>
</reference>
<dbReference type="Gene3D" id="2.30.110.40">
    <property type="entry name" value="Phage tail tube protein"/>
    <property type="match status" value="1"/>
</dbReference>
<dbReference type="Proteomes" id="UP001519887">
    <property type="component" value="Unassembled WGS sequence"/>
</dbReference>
<dbReference type="RefSeq" id="WP_210046059.1">
    <property type="nucleotide sequence ID" value="NZ_JBHLVU010000028.1"/>
</dbReference>
<accession>A0ABS7C7B4</accession>
<dbReference type="SUPFAM" id="SSF69279">
    <property type="entry name" value="Phage tail proteins"/>
    <property type="match status" value="1"/>
</dbReference>
<protein>
    <submittedName>
        <fullName evidence="1">Phage tail tube protein</fullName>
    </submittedName>
</protein>
<keyword evidence="2" id="KW-1185">Reference proteome</keyword>
<dbReference type="EMBL" id="JAHZIK010000662">
    <property type="protein sequence ID" value="MBW7456778.1"/>
    <property type="molecule type" value="Genomic_DNA"/>
</dbReference>
<organism evidence="1 2">
    <name type="scientific">Paenibacillus sepulcri</name>
    <dbReference type="NCBI Taxonomy" id="359917"/>
    <lineage>
        <taxon>Bacteria</taxon>
        <taxon>Bacillati</taxon>
        <taxon>Bacillota</taxon>
        <taxon>Bacilli</taxon>
        <taxon>Bacillales</taxon>
        <taxon>Paenibacillaceae</taxon>
        <taxon>Paenibacillus</taxon>
    </lineage>
</organism>
<evidence type="ECO:0000313" key="2">
    <source>
        <dbReference type="Proteomes" id="UP001519887"/>
    </source>
</evidence>